<comment type="similarity">
    <text evidence="2 9 12">Belongs to the pyrroline-5-carboxylate reductase family.</text>
</comment>
<sequence>MKISFIGAGNMAEAIITGLIEKEICQNDQIYVTNRNNKEKMEELEHRHGLHTTYNMKELLQSTDIIIFAVKPKDADAVLQKIFPYIEKNTVFVSVLAGISIHFMEERLHKKSPIVRAMPNTSASVGKSATAITFNQNVTLKQKQLTLDIFSAIGMTAVVEETQLDAITGLAGSGPAYIYYLVEAMEQSAKDMGLEAELAKQLILQTLSGATEMLMSSDKEAAELRREVTSPGGTTEAGITILQQRAVKEAVIECVKTAAKQSEKLGFSHESQHINSL</sequence>
<dbReference type="STRING" id="1348624.GCA_001591545_00873"/>
<dbReference type="InterPro" id="IPR036291">
    <property type="entry name" value="NAD(P)-bd_dom_sf"/>
</dbReference>
<protein>
    <recommendedName>
        <fullName evidence="9 10">Pyrroline-5-carboxylate reductase</fullName>
        <shortName evidence="9">P5C reductase</shortName>
        <shortName evidence="9">P5CR</shortName>
        <ecNumber evidence="9 10">1.5.1.2</ecNumber>
    </recommendedName>
    <alternativeName>
        <fullName evidence="9">PCA reductase</fullName>
    </alternativeName>
</protein>
<evidence type="ECO:0000256" key="9">
    <source>
        <dbReference type="HAMAP-Rule" id="MF_01925"/>
    </source>
</evidence>
<comment type="catalytic activity">
    <reaction evidence="9 12">
        <text>L-proline + NADP(+) = (S)-1-pyrroline-5-carboxylate + NADPH + 2 H(+)</text>
        <dbReference type="Rhea" id="RHEA:14109"/>
        <dbReference type="ChEBI" id="CHEBI:15378"/>
        <dbReference type="ChEBI" id="CHEBI:17388"/>
        <dbReference type="ChEBI" id="CHEBI:57783"/>
        <dbReference type="ChEBI" id="CHEBI:58349"/>
        <dbReference type="ChEBI" id="CHEBI:60039"/>
        <dbReference type="EC" id="1.5.1.2"/>
    </reaction>
</comment>
<dbReference type="AlphaFoldDB" id="A0A2X4WC02"/>
<evidence type="ECO:0000259" key="14">
    <source>
        <dbReference type="Pfam" id="PF14748"/>
    </source>
</evidence>
<evidence type="ECO:0000256" key="11">
    <source>
        <dbReference type="PIRSR" id="PIRSR000193-1"/>
    </source>
</evidence>
<comment type="catalytic activity">
    <reaction evidence="9">
        <text>L-proline + NAD(+) = (S)-1-pyrroline-5-carboxylate + NADH + 2 H(+)</text>
        <dbReference type="Rhea" id="RHEA:14105"/>
        <dbReference type="ChEBI" id="CHEBI:15378"/>
        <dbReference type="ChEBI" id="CHEBI:17388"/>
        <dbReference type="ChEBI" id="CHEBI:57540"/>
        <dbReference type="ChEBI" id="CHEBI:57945"/>
        <dbReference type="ChEBI" id="CHEBI:60039"/>
        <dbReference type="EC" id="1.5.1.2"/>
    </reaction>
</comment>
<evidence type="ECO:0000256" key="7">
    <source>
        <dbReference type="ARBA" id="ARBA00023002"/>
    </source>
</evidence>
<evidence type="ECO:0000259" key="13">
    <source>
        <dbReference type="Pfam" id="PF03807"/>
    </source>
</evidence>
<keyword evidence="4 9" id="KW-0028">Amino-acid biosynthesis</keyword>
<dbReference type="InterPro" id="IPR053790">
    <property type="entry name" value="P5CR-like_CS"/>
</dbReference>
<dbReference type="PROSITE" id="PS00521">
    <property type="entry name" value="P5CR"/>
    <property type="match status" value="1"/>
</dbReference>
<dbReference type="InterPro" id="IPR028939">
    <property type="entry name" value="P5C_Rdtase_cat_N"/>
</dbReference>
<keyword evidence="16" id="KW-1185">Reference proteome</keyword>
<evidence type="ECO:0000256" key="10">
    <source>
        <dbReference type="NCBIfam" id="TIGR00112"/>
    </source>
</evidence>
<dbReference type="Proteomes" id="UP000249134">
    <property type="component" value="Chromosome 1"/>
</dbReference>
<evidence type="ECO:0000313" key="15">
    <source>
        <dbReference type="EMBL" id="SQI56402.1"/>
    </source>
</evidence>
<dbReference type="EMBL" id="LS483476">
    <property type="protein sequence ID" value="SQI56402.1"/>
    <property type="molecule type" value="Genomic_DNA"/>
</dbReference>
<dbReference type="FunFam" id="3.40.50.720:FF:000190">
    <property type="entry name" value="Pyrroline-5-carboxylate reductase"/>
    <property type="match status" value="1"/>
</dbReference>
<evidence type="ECO:0000256" key="5">
    <source>
        <dbReference type="ARBA" id="ARBA00022650"/>
    </source>
</evidence>
<dbReference type="SUPFAM" id="SSF48179">
    <property type="entry name" value="6-phosphogluconate dehydrogenase C-terminal domain-like"/>
    <property type="match status" value="1"/>
</dbReference>
<dbReference type="Gene3D" id="3.40.50.720">
    <property type="entry name" value="NAD(P)-binding Rossmann-like Domain"/>
    <property type="match status" value="1"/>
</dbReference>
<dbReference type="InterPro" id="IPR008927">
    <property type="entry name" value="6-PGluconate_DH-like_C_sf"/>
</dbReference>
<evidence type="ECO:0000256" key="3">
    <source>
        <dbReference type="ARBA" id="ARBA00022490"/>
    </source>
</evidence>
<evidence type="ECO:0000256" key="6">
    <source>
        <dbReference type="ARBA" id="ARBA00022857"/>
    </source>
</evidence>
<comment type="subcellular location">
    <subcellularLocation>
        <location evidence="1 9">Cytoplasm</location>
    </subcellularLocation>
</comment>
<evidence type="ECO:0000256" key="12">
    <source>
        <dbReference type="RuleBase" id="RU003903"/>
    </source>
</evidence>
<dbReference type="RefSeq" id="WP_082788585.1">
    <property type="nucleotide sequence ID" value="NZ_CBCSGM010000001.1"/>
</dbReference>
<comment type="function">
    <text evidence="8 9">Catalyzes the reduction of 1-pyrroline-5-carboxylate (PCA) to L-proline.</text>
</comment>
<dbReference type="GO" id="GO:0055129">
    <property type="term" value="P:L-proline biosynthetic process"/>
    <property type="evidence" value="ECO:0007669"/>
    <property type="project" value="UniProtKB-UniRule"/>
</dbReference>
<dbReference type="GO" id="GO:0004735">
    <property type="term" value="F:pyrroline-5-carboxylate reductase activity"/>
    <property type="evidence" value="ECO:0007669"/>
    <property type="project" value="UniProtKB-UniRule"/>
</dbReference>
<dbReference type="NCBIfam" id="TIGR00112">
    <property type="entry name" value="proC"/>
    <property type="match status" value="1"/>
</dbReference>
<feature type="domain" description="Pyrroline-5-carboxylate reductase dimerisation" evidence="14">
    <location>
        <begin position="161"/>
        <end position="265"/>
    </location>
</feature>
<dbReference type="Pfam" id="PF03807">
    <property type="entry name" value="F420_oxidored"/>
    <property type="match status" value="1"/>
</dbReference>
<evidence type="ECO:0000256" key="8">
    <source>
        <dbReference type="ARBA" id="ARBA00058118"/>
    </source>
</evidence>
<dbReference type="Pfam" id="PF14748">
    <property type="entry name" value="P5CR_dimer"/>
    <property type="match status" value="1"/>
</dbReference>
<reference evidence="15 16" key="1">
    <citation type="submission" date="2018-06" db="EMBL/GenBank/DDBJ databases">
        <authorList>
            <consortium name="Pathogen Informatics"/>
            <person name="Doyle S."/>
        </authorList>
    </citation>
    <scope>NUCLEOTIDE SEQUENCE [LARGE SCALE GENOMIC DNA]</scope>
    <source>
        <strain evidence="15 16">NCTC4824</strain>
    </source>
</reference>
<keyword evidence="6 9" id="KW-0521">NADP</keyword>
<evidence type="ECO:0000256" key="4">
    <source>
        <dbReference type="ARBA" id="ARBA00022605"/>
    </source>
</evidence>
<name>A0A2X4WC02_LEDLE</name>
<dbReference type="FunFam" id="1.10.3730.10:FF:000001">
    <property type="entry name" value="Pyrroline-5-carboxylate reductase"/>
    <property type="match status" value="1"/>
</dbReference>
<dbReference type="SUPFAM" id="SSF51735">
    <property type="entry name" value="NAD(P)-binding Rossmann-fold domains"/>
    <property type="match status" value="1"/>
</dbReference>
<organism evidence="15 16">
    <name type="scientific">Lederbergia lenta</name>
    <name type="common">Bacillus lentus</name>
    <dbReference type="NCBI Taxonomy" id="1467"/>
    <lineage>
        <taxon>Bacteria</taxon>
        <taxon>Bacillati</taxon>
        <taxon>Bacillota</taxon>
        <taxon>Bacilli</taxon>
        <taxon>Bacillales</taxon>
        <taxon>Bacillaceae</taxon>
        <taxon>Lederbergia</taxon>
    </lineage>
</organism>
<feature type="binding site" evidence="11">
    <location>
        <begin position="69"/>
        <end position="72"/>
    </location>
    <ligand>
        <name>NADP(+)</name>
        <dbReference type="ChEBI" id="CHEBI:58349"/>
    </ligand>
</feature>
<dbReference type="UniPathway" id="UPA00098">
    <property type="reaction ID" value="UER00361"/>
</dbReference>
<dbReference type="PIRSF" id="PIRSF000193">
    <property type="entry name" value="Pyrrol-5-carb_rd"/>
    <property type="match status" value="1"/>
</dbReference>
<dbReference type="InterPro" id="IPR000304">
    <property type="entry name" value="Pyrroline-COOH_reductase"/>
</dbReference>
<evidence type="ECO:0000256" key="1">
    <source>
        <dbReference type="ARBA" id="ARBA00004496"/>
    </source>
</evidence>
<keyword evidence="3 9" id="KW-0963">Cytoplasm</keyword>
<keyword evidence="7 9" id="KW-0560">Oxidoreductase</keyword>
<accession>A0A2X4WC02</accession>
<feature type="binding site" evidence="11">
    <location>
        <begin position="6"/>
        <end position="11"/>
    </location>
    <ligand>
        <name>NADP(+)</name>
        <dbReference type="ChEBI" id="CHEBI:58349"/>
    </ligand>
</feature>
<dbReference type="HAMAP" id="MF_01925">
    <property type="entry name" value="P5C_reductase"/>
    <property type="match status" value="1"/>
</dbReference>
<dbReference type="GO" id="GO:0005737">
    <property type="term" value="C:cytoplasm"/>
    <property type="evidence" value="ECO:0007669"/>
    <property type="project" value="UniProtKB-SubCell"/>
</dbReference>
<feature type="domain" description="Pyrroline-5-carboxylate reductase catalytic N-terminal" evidence="13">
    <location>
        <begin position="2"/>
        <end position="98"/>
    </location>
</feature>
<comment type="pathway">
    <text evidence="9 12">Amino-acid biosynthesis; L-proline biosynthesis; L-proline from L-glutamate 5-semialdehyde: step 1/1.</text>
</comment>
<dbReference type="KEGG" id="blen:NCTC4824_01796"/>
<keyword evidence="5 9" id="KW-0641">Proline biosynthesis</keyword>
<dbReference type="InterPro" id="IPR029036">
    <property type="entry name" value="P5CR_dimer"/>
</dbReference>
<dbReference type="PANTHER" id="PTHR11645">
    <property type="entry name" value="PYRROLINE-5-CARBOXYLATE REDUCTASE"/>
    <property type="match status" value="1"/>
</dbReference>
<proteinExistence type="inferred from homology"/>
<gene>
    <name evidence="15" type="primary">proC_2</name>
    <name evidence="9" type="synonym">proC</name>
    <name evidence="15" type="ORF">NCTC4824_01796</name>
</gene>
<dbReference type="Gene3D" id="1.10.3730.10">
    <property type="entry name" value="ProC C-terminal domain-like"/>
    <property type="match status" value="1"/>
</dbReference>
<dbReference type="EC" id="1.5.1.2" evidence="9 10"/>
<dbReference type="PANTHER" id="PTHR11645:SF49">
    <property type="entry name" value="PYRROLINE-5-CARBOXYLATE REDUCTASE 1"/>
    <property type="match status" value="1"/>
</dbReference>
<evidence type="ECO:0000256" key="2">
    <source>
        <dbReference type="ARBA" id="ARBA00005525"/>
    </source>
</evidence>
<evidence type="ECO:0000313" key="16">
    <source>
        <dbReference type="Proteomes" id="UP000249134"/>
    </source>
</evidence>